<protein>
    <submittedName>
        <fullName evidence="2">Uncharacterized protein</fullName>
    </submittedName>
</protein>
<dbReference type="AlphaFoldDB" id="A0AAE1YN09"/>
<feature type="region of interest" description="Disordered" evidence="1">
    <location>
        <begin position="39"/>
        <end position="64"/>
    </location>
</feature>
<evidence type="ECO:0000256" key="1">
    <source>
        <dbReference type="SAM" id="MobiDB-lite"/>
    </source>
</evidence>
<evidence type="ECO:0000313" key="2">
    <source>
        <dbReference type="EMBL" id="KAK4433225.1"/>
    </source>
</evidence>
<dbReference type="EMBL" id="JACGWO010000003">
    <property type="protein sequence ID" value="KAK4433225.1"/>
    <property type="molecule type" value="Genomic_DNA"/>
</dbReference>
<reference evidence="2" key="2">
    <citation type="journal article" date="2024" name="Plant">
        <title>Genomic evolution and insights into agronomic trait innovations of Sesamum species.</title>
        <authorList>
            <person name="Miao H."/>
            <person name="Wang L."/>
            <person name="Qu L."/>
            <person name="Liu H."/>
            <person name="Sun Y."/>
            <person name="Le M."/>
            <person name="Wang Q."/>
            <person name="Wei S."/>
            <person name="Zheng Y."/>
            <person name="Lin W."/>
            <person name="Duan Y."/>
            <person name="Cao H."/>
            <person name="Xiong S."/>
            <person name="Wang X."/>
            <person name="Wei L."/>
            <person name="Li C."/>
            <person name="Ma Q."/>
            <person name="Ju M."/>
            <person name="Zhao R."/>
            <person name="Li G."/>
            <person name="Mu C."/>
            <person name="Tian Q."/>
            <person name="Mei H."/>
            <person name="Zhang T."/>
            <person name="Gao T."/>
            <person name="Zhang H."/>
        </authorList>
    </citation>
    <scope>NUCLEOTIDE SEQUENCE</scope>
    <source>
        <strain evidence="2">3651</strain>
    </source>
</reference>
<sequence>MARERQKAKLFDFRSEIAGTSKLQSAPALIRRALSASAIGSRSPPCHHNPHDGAPRSSQKSGIMMRDKFGGDPLDLLGFPYMLLHCDLVLENYPWPRGLLYDDLVFAD</sequence>
<reference evidence="2" key="1">
    <citation type="submission" date="2020-06" db="EMBL/GenBank/DDBJ databases">
        <authorList>
            <person name="Li T."/>
            <person name="Hu X."/>
            <person name="Zhang T."/>
            <person name="Song X."/>
            <person name="Zhang H."/>
            <person name="Dai N."/>
            <person name="Sheng W."/>
            <person name="Hou X."/>
            <person name="Wei L."/>
        </authorList>
    </citation>
    <scope>NUCLEOTIDE SEQUENCE</scope>
    <source>
        <strain evidence="2">3651</strain>
        <tissue evidence="2">Leaf</tissue>
    </source>
</reference>
<comment type="caution">
    <text evidence="2">The sequence shown here is derived from an EMBL/GenBank/DDBJ whole genome shotgun (WGS) entry which is preliminary data.</text>
</comment>
<evidence type="ECO:0000313" key="3">
    <source>
        <dbReference type="Proteomes" id="UP001293254"/>
    </source>
</evidence>
<name>A0AAE1YN09_9LAMI</name>
<proteinExistence type="predicted"/>
<gene>
    <name evidence="2" type="ORF">Salat_1084800</name>
</gene>
<accession>A0AAE1YN09</accession>
<dbReference type="Proteomes" id="UP001293254">
    <property type="component" value="Unassembled WGS sequence"/>
</dbReference>
<keyword evidence="3" id="KW-1185">Reference proteome</keyword>
<organism evidence="2 3">
    <name type="scientific">Sesamum alatum</name>
    <dbReference type="NCBI Taxonomy" id="300844"/>
    <lineage>
        <taxon>Eukaryota</taxon>
        <taxon>Viridiplantae</taxon>
        <taxon>Streptophyta</taxon>
        <taxon>Embryophyta</taxon>
        <taxon>Tracheophyta</taxon>
        <taxon>Spermatophyta</taxon>
        <taxon>Magnoliopsida</taxon>
        <taxon>eudicotyledons</taxon>
        <taxon>Gunneridae</taxon>
        <taxon>Pentapetalae</taxon>
        <taxon>asterids</taxon>
        <taxon>lamiids</taxon>
        <taxon>Lamiales</taxon>
        <taxon>Pedaliaceae</taxon>
        <taxon>Sesamum</taxon>
    </lineage>
</organism>